<sequence>MKPDGEGSVIWTPRRRIDLEKLLPPHIVTKVNTTDDLTLMPVAFAEEADVIFIRADSSVYMIHAKSMQCTEELMTGKTVRKVYPYASFYAAGTDSLPFL</sequence>
<name>A0A0A9FEL2_ARUDO</name>
<evidence type="ECO:0000313" key="1">
    <source>
        <dbReference type="EMBL" id="JAE10802.1"/>
    </source>
</evidence>
<dbReference type="AlphaFoldDB" id="A0A0A9FEL2"/>
<reference evidence="1" key="1">
    <citation type="submission" date="2014-09" db="EMBL/GenBank/DDBJ databases">
        <authorList>
            <person name="Magalhaes I.L.F."/>
            <person name="Oliveira U."/>
            <person name="Santos F.R."/>
            <person name="Vidigal T.H.D.A."/>
            <person name="Brescovit A.D."/>
            <person name="Santos A.J."/>
        </authorList>
    </citation>
    <scope>NUCLEOTIDE SEQUENCE</scope>
    <source>
        <tissue evidence="1">Shoot tissue taken approximately 20 cm above the soil surface</tissue>
    </source>
</reference>
<reference evidence="1" key="2">
    <citation type="journal article" date="2015" name="Data Brief">
        <title>Shoot transcriptome of the giant reed, Arundo donax.</title>
        <authorList>
            <person name="Barrero R.A."/>
            <person name="Guerrero F.D."/>
            <person name="Moolhuijzen P."/>
            <person name="Goolsby J.A."/>
            <person name="Tidwell J."/>
            <person name="Bellgard S.E."/>
            <person name="Bellgard M.I."/>
        </authorList>
    </citation>
    <scope>NUCLEOTIDE SEQUENCE</scope>
    <source>
        <tissue evidence="1">Shoot tissue taken approximately 20 cm above the soil surface</tissue>
    </source>
</reference>
<dbReference type="PANTHER" id="PTHR33186">
    <property type="entry name" value="OS10G0136150 PROTEIN-RELATED"/>
    <property type="match status" value="1"/>
</dbReference>
<accession>A0A0A9FEL2</accession>
<organism evidence="1">
    <name type="scientific">Arundo donax</name>
    <name type="common">Giant reed</name>
    <name type="synonym">Donax arundinaceus</name>
    <dbReference type="NCBI Taxonomy" id="35708"/>
    <lineage>
        <taxon>Eukaryota</taxon>
        <taxon>Viridiplantae</taxon>
        <taxon>Streptophyta</taxon>
        <taxon>Embryophyta</taxon>
        <taxon>Tracheophyta</taxon>
        <taxon>Spermatophyta</taxon>
        <taxon>Magnoliopsida</taxon>
        <taxon>Liliopsida</taxon>
        <taxon>Poales</taxon>
        <taxon>Poaceae</taxon>
        <taxon>PACMAD clade</taxon>
        <taxon>Arundinoideae</taxon>
        <taxon>Arundineae</taxon>
        <taxon>Arundo</taxon>
    </lineage>
</organism>
<dbReference type="PANTHER" id="PTHR33186:SF28">
    <property type="entry name" value="F-BOX DOMAIN-CONTAINING PROTEIN"/>
    <property type="match status" value="1"/>
</dbReference>
<dbReference type="EMBL" id="GBRH01187094">
    <property type="protein sequence ID" value="JAE10802.1"/>
    <property type="molecule type" value="Transcribed_RNA"/>
</dbReference>
<proteinExistence type="predicted"/>
<protein>
    <submittedName>
        <fullName evidence="1">Uncharacterized protein</fullName>
    </submittedName>
</protein>